<comment type="caution">
    <text evidence="2">The sequence shown here is derived from an EMBL/GenBank/DDBJ whole genome shotgun (WGS) entry which is preliminary data.</text>
</comment>
<proteinExistence type="predicted"/>
<dbReference type="Proteomes" id="UP000527355">
    <property type="component" value="Unassembled WGS sequence"/>
</dbReference>
<organism evidence="2 3">
    <name type="scientific">Myotis myotis</name>
    <name type="common">Greater mouse-eared bat</name>
    <name type="synonym">Vespertilio myotis</name>
    <dbReference type="NCBI Taxonomy" id="51298"/>
    <lineage>
        <taxon>Eukaryota</taxon>
        <taxon>Metazoa</taxon>
        <taxon>Chordata</taxon>
        <taxon>Craniata</taxon>
        <taxon>Vertebrata</taxon>
        <taxon>Euteleostomi</taxon>
        <taxon>Mammalia</taxon>
        <taxon>Eutheria</taxon>
        <taxon>Laurasiatheria</taxon>
        <taxon>Chiroptera</taxon>
        <taxon>Yangochiroptera</taxon>
        <taxon>Vespertilionidae</taxon>
        <taxon>Myotis</taxon>
    </lineage>
</organism>
<reference evidence="2 3" key="1">
    <citation type="journal article" date="2020" name="Nature">
        <title>Six reference-quality genomes reveal evolution of bat adaptations.</title>
        <authorList>
            <person name="Jebb D."/>
            <person name="Huang Z."/>
            <person name="Pippel M."/>
            <person name="Hughes G.M."/>
            <person name="Lavrichenko K."/>
            <person name="Devanna P."/>
            <person name="Winkler S."/>
            <person name="Jermiin L.S."/>
            <person name="Skirmuntt E.C."/>
            <person name="Katzourakis A."/>
            <person name="Burkitt-Gray L."/>
            <person name="Ray D.A."/>
            <person name="Sullivan K.A.M."/>
            <person name="Roscito J.G."/>
            <person name="Kirilenko B.M."/>
            <person name="Davalos L.M."/>
            <person name="Corthals A.P."/>
            <person name="Power M.L."/>
            <person name="Jones G."/>
            <person name="Ransome R.D."/>
            <person name="Dechmann D.K.N."/>
            <person name="Locatelli A.G."/>
            <person name="Puechmaille S.J."/>
            <person name="Fedrigo O."/>
            <person name="Jarvis E.D."/>
            <person name="Hiller M."/>
            <person name="Vernes S.C."/>
            <person name="Myers E.W."/>
            <person name="Teeling E.C."/>
        </authorList>
    </citation>
    <scope>NUCLEOTIDE SEQUENCE [LARGE SCALE GENOMIC DNA]</scope>
    <source>
        <strain evidence="2">MMyoMyo1</strain>
        <tissue evidence="2">Flight muscle</tissue>
    </source>
</reference>
<protein>
    <submittedName>
        <fullName evidence="2">Uncharacterized protein</fullName>
    </submittedName>
</protein>
<feature type="region of interest" description="Disordered" evidence="1">
    <location>
        <begin position="87"/>
        <end position="153"/>
    </location>
</feature>
<dbReference type="EMBL" id="JABWUV010000020">
    <property type="protein sequence ID" value="KAF6282416.1"/>
    <property type="molecule type" value="Genomic_DNA"/>
</dbReference>
<sequence length="153" mass="16473">MQSPRCSAPPTAGHIAALGNGAWAKVFDSGHVSEGQQASCFCLGQCQYKKKKKRIKFLWLPIPKRCKACWEARHGVSHVQEGARLSQIMGREGSPRLTRALSPPPRSVNAEAMVSKQQKAMPEVGSDRPARTASESWAMPTPLPTPGPGTGSL</sequence>
<name>A0A7J7S1T9_MYOMY</name>
<evidence type="ECO:0000256" key="1">
    <source>
        <dbReference type="SAM" id="MobiDB-lite"/>
    </source>
</evidence>
<gene>
    <name evidence="2" type="ORF">mMyoMyo1_010061</name>
</gene>
<accession>A0A7J7S1T9</accession>
<evidence type="ECO:0000313" key="3">
    <source>
        <dbReference type="Proteomes" id="UP000527355"/>
    </source>
</evidence>
<keyword evidence="3" id="KW-1185">Reference proteome</keyword>
<evidence type="ECO:0000313" key="2">
    <source>
        <dbReference type="EMBL" id="KAF6282416.1"/>
    </source>
</evidence>
<dbReference type="AlphaFoldDB" id="A0A7J7S1T9"/>